<keyword evidence="3" id="KW-1185">Reference proteome</keyword>
<dbReference type="Proteomes" id="UP000188219">
    <property type="component" value="Chromosome"/>
</dbReference>
<evidence type="ECO:0000313" key="3">
    <source>
        <dbReference type="Proteomes" id="UP000188219"/>
    </source>
</evidence>
<gene>
    <name evidence="2" type="ORF">Mag101_14645</name>
</gene>
<dbReference type="InterPro" id="IPR011050">
    <property type="entry name" value="Pectin_lyase_fold/virulence"/>
</dbReference>
<dbReference type="Pfam" id="PF13229">
    <property type="entry name" value="Beta_helix"/>
    <property type="match status" value="1"/>
</dbReference>
<dbReference type="KEGG" id="maga:Mag101_14645"/>
<dbReference type="Gene3D" id="2.160.20.10">
    <property type="entry name" value="Single-stranded right-handed beta-helix, Pectin lyase-like"/>
    <property type="match status" value="1"/>
</dbReference>
<dbReference type="SMART" id="SM00710">
    <property type="entry name" value="PbH1"/>
    <property type="match status" value="6"/>
</dbReference>
<dbReference type="EMBL" id="CP019650">
    <property type="protein sequence ID" value="AQQ68732.1"/>
    <property type="molecule type" value="Genomic_DNA"/>
</dbReference>
<dbReference type="RefSeq" id="WP_077406596.1">
    <property type="nucleotide sequence ID" value="NZ_CP019650.1"/>
</dbReference>
<evidence type="ECO:0000259" key="1">
    <source>
        <dbReference type="Pfam" id="PF13229"/>
    </source>
</evidence>
<protein>
    <recommendedName>
        <fullName evidence="1">Right handed beta helix domain-containing protein</fullName>
    </recommendedName>
</protein>
<dbReference type="SUPFAM" id="SSF51126">
    <property type="entry name" value="Pectin lyase-like"/>
    <property type="match status" value="1"/>
</dbReference>
<name>A0A1Q2M951_9GAMM</name>
<dbReference type="OrthoDB" id="9795486at2"/>
<dbReference type="AlphaFoldDB" id="A0A1Q2M951"/>
<evidence type="ECO:0000313" key="2">
    <source>
        <dbReference type="EMBL" id="AQQ68732.1"/>
    </source>
</evidence>
<sequence>MKIRVINLWMFLFLTFSVHLWADYHVDGKNGDDSNRGTADSPWATLEKARRTLNGPAKIIVHDGDYSAFVENEARNSDGFLEYVAAPGARPRLEGIEIHYPEPADSFISFDGFDIFSTRRLRLVQVINARHLVIRNSVLHSDRWSRGPDDGVYAINLRRTEKVLIERNKFYEVFRGVLIRRSNDVTVRGNFITVTGSSGIIYMSRSRNGLIENNHITGRDYIRYPEDPLAYHKPHQSIIAISANDLVVRGNLLHGIGNSSGMMMYQNDIPADVTAYRNILIESNALYDTSNNSALRIYNLGENVVLRNNFFFSKKRPGKCNGVTNDGHYRYNVALNVHSIAEGFDGSGLKLYNNIFLGAAMIPPAAEERSNFFWSLKRGKKWQIQPVDTASRLVVGRDRGCGEHPMLMENGEFFRVRDDLTFPEKSILDLTLFGGEENWQKVAGDQLPEYFLAPLQDSGFLGAPVARSRVLRPVPGPVQFTASAEAETSETQPVTASP</sequence>
<proteinExistence type="predicted"/>
<feature type="domain" description="Right handed beta helix" evidence="1">
    <location>
        <begin position="124"/>
        <end position="311"/>
    </location>
</feature>
<dbReference type="PANTHER" id="PTHR36453">
    <property type="entry name" value="SECRETED PROTEIN-RELATED"/>
    <property type="match status" value="1"/>
</dbReference>
<reference evidence="2" key="1">
    <citation type="submission" date="2017-02" db="EMBL/GenBank/DDBJ databases">
        <title>Genome of Microbulbifer agarilyticus GP101.</title>
        <authorList>
            <person name="Jung J."/>
            <person name="Bae S.S."/>
            <person name="Baek K."/>
        </authorList>
    </citation>
    <scope>NUCLEOTIDE SEQUENCE [LARGE SCALE GENOMIC DNA]</scope>
    <source>
        <strain evidence="2">GP101</strain>
    </source>
</reference>
<dbReference type="PANTHER" id="PTHR36453:SF1">
    <property type="entry name" value="RIGHT HANDED BETA HELIX DOMAIN-CONTAINING PROTEIN"/>
    <property type="match status" value="1"/>
</dbReference>
<dbReference type="InterPro" id="IPR012334">
    <property type="entry name" value="Pectin_lyas_fold"/>
</dbReference>
<organism evidence="2 3">
    <name type="scientific">Microbulbifer agarilyticus</name>
    <dbReference type="NCBI Taxonomy" id="260552"/>
    <lineage>
        <taxon>Bacteria</taxon>
        <taxon>Pseudomonadati</taxon>
        <taxon>Pseudomonadota</taxon>
        <taxon>Gammaproteobacteria</taxon>
        <taxon>Cellvibrionales</taxon>
        <taxon>Microbulbiferaceae</taxon>
        <taxon>Microbulbifer</taxon>
    </lineage>
</organism>
<accession>A0A1Q2M951</accession>
<dbReference type="InterPro" id="IPR039448">
    <property type="entry name" value="Beta_helix"/>
</dbReference>
<dbReference type="InterPro" id="IPR006626">
    <property type="entry name" value="PbH1"/>
</dbReference>
<dbReference type="eggNOG" id="COG2982">
    <property type="taxonomic scope" value="Bacteria"/>
</dbReference>